<evidence type="ECO:0000259" key="4">
    <source>
        <dbReference type="PROSITE" id="PS50222"/>
    </source>
</evidence>
<gene>
    <name evidence="5" type="ORF">M9Y10_005537</name>
</gene>
<dbReference type="Pfam" id="PF13202">
    <property type="entry name" value="EF-hand_5"/>
    <property type="match status" value="1"/>
</dbReference>
<evidence type="ECO:0000256" key="1">
    <source>
        <dbReference type="ARBA" id="ARBA00022723"/>
    </source>
</evidence>
<dbReference type="SUPFAM" id="SSF47473">
    <property type="entry name" value="EF-hand"/>
    <property type="match status" value="1"/>
</dbReference>
<dbReference type="Proteomes" id="UP001470230">
    <property type="component" value="Unassembled WGS sequence"/>
</dbReference>
<dbReference type="Gene3D" id="1.10.238.10">
    <property type="entry name" value="EF-hand"/>
    <property type="match status" value="2"/>
</dbReference>
<keyword evidence="2" id="KW-0677">Repeat</keyword>
<dbReference type="InterPro" id="IPR051581">
    <property type="entry name" value="Ca-bind"/>
</dbReference>
<reference evidence="5 6" key="1">
    <citation type="submission" date="2024-04" db="EMBL/GenBank/DDBJ databases">
        <title>Tritrichomonas musculus Genome.</title>
        <authorList>
            <person name="Alves-Ferreira E."/>
            <person name="Grigg M."/>
            <person name="Lorenzi H."/>
            <person name="Galac M."/>
        </authorList>
    </citation>
    <scope>NUCLEOTIDE SEQUENCE [LARGE SCALE GENOMIC DNA]</scope>
    <source>
        <strain evidence="5 6">EAF2021</strain>
    </source>
</reference>
<evidence type="ECO:0000256" key="2">
    <source>
        <dbReference type="ARBA" id="ARBA00022737"/>
    </source>
</evidence>
<sequence length="185" mass="21468">MSWNITQKSDNRELEKLMNQIREQIVKHGGGGIAILEKKFTSSDSDGRINLKQDLSGILKEIHVNLSPEQVSKLETLLDFDHNGTIDYDEFIYNIAPPLNDIRAGWVNKIFDKLDRDRTGRIPKEELARVQDVDARYNYICRLCDKRGDGVIDRQELIDFYREISPDIDSDDKFISLLLNTWKVK</sequence>
<keyword evidence="1" id="KW-0479">Metal-binding</keyword>
<dbReference type="InterPro" id="IPR002048">
    <property type="entry name" value="EF_hand_dom"/>
</dbReference>
<comment type="caution">
    <text evidence="5">The sequence shown here is derived from an EMBL/GenBank/DDBJ whole genome shotgun (WGS) entry which is preliminary data.</text>
</comment>
<dbReference type="PROSITE" id="PS00018">
    <property type="entry name" value="EF_HAND_1"/>
    <property type="match status" value="1"/>
</dbReference>
<name>A0ABR2JCX1_9EUKA</name>
<evidence type="ECO:0000313" key="5">
    <source>
        <dbReference type="EMBL" id="KAK8875372.1"/>
    </source>
</evidence>
<organism evidence="5 6">
    <name type="scientific">Tritrichomonas musculus</name>
    <dbReference type="NCBI Taxonomy" id="1915356"/>
    <lineage>
        <taxon>Eukaryota</taxon>
        <taxon>Metamonada</taxon>
        <taxon>Parabasalia</taxon>
        <taxon>Tritrichomonadida</taxon>
        <taxon>Tritrichomonadidae</taxon>
        <taxon>Tritrichomonas</taxon>
    </lineage>
</organism>
<dbReference type="EMBL" id="JAPFFF010000012">
    <property type="protein sequence ID" value="KAK8875372.1"/>
    <property type="molecule type" value="Genomic_DNA"/>
</dbReference>
<feature type="domain" description="EF-hand" evidence="4">
    <location>
        <begin position="132"/>
        <end position="167"/>
    </location>
</feature>
<evidence type="ECO:0000313" key="6">
    <source>
        <dbReference type="Proteomes" id="UP001470230"/>
    </source>
</evidence>
<dbReference type="InterPro" id="IPR018247">
    <property type="entry name" value="EF_Hand_1_Ca_BS"/>
</dbReference>
<protein>
    <recommendedName>
        <fullName evidence="4">EF-hand domain-containing protein</fullName>
    </recommendedName>
</protein>
<keyword evidence="6" id="KW-1185">Reference proteome</keyword>
<keyword evidence="3" id="KW-0106">Calcium</keyword>
<evidence type="ECO:0000256" key="3">
    <source>
        <dbReference type="ARBA" id="ARBA00022837"/>
    </source>
</evidence>
<dbReference type="PANTHER" id="PTHR34524:SF6">
    <property type="entry name" value="CALCYPHOSINE LIKE"/>
    <property type="match status" value="1"/>
</dbReference>
<dbReference type="PANTHER" id="PTHR34524">
    <property type="entry name" value="CALCYPHOSIN"/>
    <property type="match status" value="1"/>
</dbReference>
<dbReference type="InterPro" id="IPR011992">
    <property type="entry name" value="EF-hand-dom_pair"/>
</dbReference>
<dbReference type="PROSITE" id="PS50222">
    <property type="entry name" value="EF_HAND_2"/>
    <property type="match status" value="1"/>
</dbReference>
<dbReference type="SMART" id="SM00054">
    <property type="entry name" value="EFh"/>
    <property type="match status" value="3"/>
</dbReference>
<accession>A0ABR2JCX1</accession>
<proteinExistence type="predicted"/>